<evidence type="ECO:0000313" key="1">
    <source>
        <dbReference type="EMBL" id="GAA4648298.1"/>
    </source>
</evidence>
<name>A0ABP8UWL3_9GAMM</name>
<protein>
    <submittedName>
        <fullName evidence="1">Uncharacterized protein</fullName>
    </submittedName>
</protein>
<dbReference type="EMBL" id="BAABFL010000062">
    <property type="protein sequence ID" value="GAA4648298.1"/>
    <property type="molecule type" value="Genomic_DNA"/>
</dbReference>
<keyword evidence="2" id="KW-1185">Reference proteome</keyword>
<proteinExistence type="predicted"/>
<accession>A0ABP8UWL3</accession>
<organism evidence="1 2">
    <name type="scientific">Kistimonas scapharcae</name>
    <dbReference type="NCBI Taxonomy" id="1036133"/>
    <lineage>
        <taxon>Bacteria</taxon>
        <taxon>Pseudomonadati</taxon>
        <taxon>Pseudomonadota</taxon>
        <taxon>Gammaproteobacteria</taxon>
        <taxon>Oceanospirillales</taxon>
        <taxon>Endozoicomonadaceae</taxon>
        <taxon>Kistimonas</taxon>
    </lineage>
</organism>
<evidence type="ECO:0000313" key="2">
    <source>
        <dbReference type="Proteomes" id="UP001500604"/>
    </source>
</evidence>
<sequence length="548" mass="60914">MSESNTGDLFGSAQSDSVRYLLTGRRNLNRLLDIGLLAPELIASSEQGLILFAKEDLSGLASLEGYPAVPLLIELKDVEQKSGHGVLSVSSINRIHFPSTEDLEDYRAKGYSNVPDQLFEFVASPDLFAIEDSHERIITGRLDRKNAEALKDRYRNFDVQGGLFWNYLQSLEGIDKVTSFLSRLEDLQNSPELFESLKLEMLNVACEGSRASDFQKILLAYLEVIAAVDVDEGWVPVTAIASLKDRIPTEIQNGDVFLRWYDIAQAVINNERELPPLDDEGKIPLRAILLHVLNPDAEAIQRMACRESPPGAQVIAVASSFAAAKSGFSSLDSVHKSEFPGRYYLVADFLASLINIEPLRVSEFLEQSESDGITEIFWKSSLLGRYQSESGRGPEAVAVAATVAETPALERSELQLKLVDMLHAVPYIADANIDDGYINIELEKSVCLAVYGRPKLSVFIGNDVCFRTTLLDIKKTKTHGSWLTKVVLSGLMEYQSNESSDFRFEFPQQEILDAVITMGPQGITEETLDRTLKRLLDTHGWLKSSKKQ</sequence>
<dbReference type="Proteomes" id="UP001500604">
    <property type="component" value="Unassembled WGS sequence"/>
</dbReference>
<reference evidence="2" key="1">
    <citation type="journal article" date="2019" name="Int. J. Syst. Evol. Microbiol.">
        <title>The Global Catalogue of Microorganisms (GCM) 10K type strain sequencing project: providing services to taxonomists for standard genome sequencing and annotation.</title>
        <authorList>
            <consortium name="The Broad Institute Genomics Platform"/>
            <consortium name="The Broad Institute Genome Sequencing Center for Infectious Disease"/>
            <person name="Wu L."/>
            <person name="Ma J."/>
        </authorList>
    </citation>
    <scope>NUCLEOTIDE SEQUENCE [LARGE SCALE GENOMIC DNA]</scope>
    <source>
        <strain evidence="2">JCM 17805</strain>
    </source>
</reference>
<dbReference type="RefSeq" id="WP_345193804.1">
    <property type="nucleotide sequence ID" value="NZ_BAABFL010000062.1"/>
</dbReference>
<gene>
    <name evidence="1" type="ORF">GCM10023116_05650</name>
</gene>
<comment type="caution">
    <text evidence="1">The sequence shown here is derived from an EMBL/GenBank/DDBJ whole genome shotgun (WGS) entry which is preliminary data.</text>
</comment>